<dbReference type="SUPFAM" id="SSF51445">
    <property type="entry name" value="(Trans)glycosidases"/>
    <property type="match status" value="1"/>
</dbReference>
<dbReference type="InterPro" id="IPR017853">
    <property type="entry name" value="GH"/>
</dbReference>
<dbReference type="Pfam" id="PF13204">
    <property type="entry name" value="Apiosidase"/>
    <property type="match status" value="1"/>
</dbReference>
<dbReference type="Gene3D" id="2.60.40.10">
    <property type="entry name" value="Immunoglobulins"/>
    <property type="match status" value="1"/>
</dbReference>
<protein>
    <recommendedName>
        <fullName evidence="6">DUF5060 domain-containing protein</fullName>
    </recommendedName>
</protein>
<evidence type="ECO:0000259" key="1">
    <source>
        <dbReference type="Pfam" id="PF13204"/>
    </source>
</evidence>
<dbReference type="RefSeq" id="WP_310140688.1">
    <property type="nucleotide sequence ID" value="NZ_JAVDTR010000007.1"/>
</dbReference>
<dbReference type="InterPro" id="IPR032260">
    <property type="entry name" value="DUF5060"/>
</dbReference>
<feature type="domain" description="Apiosidase-like catalytic" evidence="1">
    <location>
        <begin position="107"/>
        <end position="364"/>
    </location>
</feature>
<dbReference type="Proteomes" id="UP001254832">
    <property type="component" value="Unassembled WGS sequence"/>
</dbReference>
<dbReference type="InterPro" id="IPR041239">
    <property type="entry name" value="DUF5605"/>
</dbReference>
<proteinExistence type="predicted"/>
<dbReference type="Pfam" id="PF18310">
    <property type="entry name" value="DUF5605"/>
    <property type="match status" value="1"/>
</dbReference>
<dbReference type="EMBL" id="JAVDTR010000007">
    <property type="protein sequence ID" value="MDR6724452.1"/>
    <property type="molecule type" value="Genomic_DNA"/>
</dbReference>
<dbReference type="Gene3D" id="2.60.40.3950">
    <property type="match status" value="1"/>
</dbReference>
<dbReference type="InterPro" id="IPR025277">
    <property type="entry name" value="Apiosidase-like_cat_dom"/>
</dbReference>
<dbReference type="PANTHER" id="PTHR37836">
    <property type="entry name" value="LMO1036 PROTEIN"/>
    <property type="match status" value="1"/>
</dbReference>
<dbReference type="AlphaFoldDB" id="A0AAP5H208"/>
<evidence type="ECO:0008006" key="6">
    <source>
        <dbReference type="Google" id="ProtNLM"/>
    </source>
</evidence>
<accession>A0AAP5H208</accession>
<evidence type="ECO:0000313" key="4">
    <source>
        <dbReference type="EMBL" id="MDR6724452.1"/>
    </source>
</evidence>
<feature type="domain" description="DUF5605" evidence="3">
    <location>
        <begin position="416"/>
        <end position="486"/>
    </location>
</feature>
<dbReference type="PANTHER" id="PTHR37836:SF2">
    <property type="entry name" value="DUF4038 DOMAIN-CONTAINING PROTEIN"/>
    <property type="match status" value="1"/>
</dbReference>
<evidence type="ECO:0000259" key="2">
    <source>
        <dbReference type="Pfam" id="PF16586"/>
    </source>
</evidence>
<dbReference type="InterPro" id="IPR013783">
    <property type="entry name" value="Ig-like_fold"/>
</dbReference>
<sequence length="494" mass="57139">MQNAMLHEPVPQWARFELQLPGSTEGNPYLDTDWTVIFCHDKTEQKVSGFYAGNGEYVVRFMPSDIGDWTYEAFSNLPELNGLQGSFTCIPAAASVHGPVRTLDETRFAYADGTPFYPFGTTAYAWIYQSEALRTATLNTLAEGAFNKIRMCLFPKNYSFNAEEPTFFPFVGSSEKGFDYTRFNPVYWEHVENCIEALLELQIEADLILFHPYDKGRWGFDRMTADEDNRYLQYAIARLGAYRNVWWSMANEYDFMSEKAMSDWDRLISLAAEEDPYAHLLSIHNGTAMYIPESIVMYDHSRPEITHCSIQHWDVTLVTSWRAQYGKPVIVDECGYEGNLQQRWGNLSAEEMTHRIWESFARGGYASHGETFLHPEDEIWWAKGGTLYGRSHEHIRFLRQVAEQMPTDTMPIPLRDVPVMGVEGEYYLHYYGQHQPGYREVDLPEEQEFVAEWIDTQGMEITRLVQTYRGKSRIPLPSRPYFALRLSAVQPVVE</sequence>
<reference evidence="4" key="1">
    <citation type="submission" date="2023-07" db="EMBL/GenBank/DDBJ databases">
        <title>Sorghum-associated microbial communities from plants grown in Nebraska, USA.</title>
        <authorList>
            <person name="Schachtman D."/>
        </authorList>
    </citation>
    <scope>NUCLEOTIDE SEQUENCE</scope>
    <source>
        <strain evidence="4">BE80</strain>
    </source>
</reference>
<gene>
    <name evidence="4" type="ORF">J2W91_002920</name>
</gene>
<name>A0AAP5H208_PAEAM</name>
<dbReference type="Gene3D" id="3.20.20.80">
    <property type="entry name" value="Glycosidases"/>
    <property type="match status" value="1"/>
</dbReference>
<feature type="domain" description="DUF5060" evidence="2">
    <location>
        <begin position="10"/>
        <end position="75"/>
    </location>
</feature>
<evidence type="ECO:0000313" key="5">
    <source>
        <dbReference type="Proteomes" id="UP001254832"/>
    </source>
</evidence>
<comment type="caution">
    <text evidence="4">The sequence shown here is derived from an EMBL/GenBank/DDBJ whole genome shotgun (WGS) entry which is preliminary data.</text>
</comment>
<dbReference type="Pfam" id="PF16586">
    <property type="entry name" value="DUF5060"/>
    <property type="match status" value="1"/>
</dbReference>
<organism evidence="4 5">
    <name type="scientific">Paenibacillus amylolyticus</name>
    <dbReference type="NCBI Taxonomy" id="1451"/>
    <lineage>
        <taxon>Bacteria</taxon>
        <taxon>Bacillati</taxon>
        <taxon>Bacillota</taxon>
        <taxon>Bacilli</taxon>
        <taxon>Bacillales</taxon>
        <taxon>Paenibacillaceae</taxon>
        <taxon>Paenibacillus</taxon>
    </lineage>
</organism>
<evidence type="ECO:0000259" key="3">
    <source>
        <dbReference type="Pfam" id="PF18310"/>
    </source>
</evidence>